<dbReference type="PANTHER" id="PTHR46430">
    <property type="entry name" value="PROTEIN SKT5-RELATED"/>
    <property type="match status" value="1"/>
</dbReference>
<dbReference type="Pfam" id="PF08238">
    <property type="entry name" value="Sel1"/>
    <property type="match status" value="3"/>
</dbReference>
<organism evidence="3 4">
    <name type="scientific">Alishewanella agri BL06</name>
    <dbReference type="NCBI Taxonomy" id="1195246"/>
    <lineage>
        <taxon>Bacteria</taxon>
        <taxon>Pseudomonadati</taxon>
        <taxon>Pseudomonadota</taxon>
        <taxon>Gammaproteobacteria</taxon>
        <taxon>Alteromonadales</taxon>
        <taxon>Alteromonadaceae</taxon>
        <taxon>Alishewanella</taxon>
    </lineage>
</organism>
<accession>I8U715</accession>
<dbReference type="Proteomes" id="UP000035062">
    <property type="component" value="Unassembled WGS sequence"/>
</dbReference>
<sequence length="299" mass="32836">MKLATLFLSSLLLSGISLVPAQAHVQSANTVKLACLDGRCEKDIKQLHYLARYGSLEAATLLSMIYATGDGREADPKRALQMLNRAVNRRHPPALFLLSEWYRQGFVVEADPAKAAELLQSAVKAGYAPALYKTALPKLASPDPAIQQEGLTLLQAASEKQLLDAVFLLARLQLTGEIANQDISGAANLFKQLVRVGHHESRPYLQQSIALLSKQPDNIEQVAELQEAYDIEVIQVIGRDFKTESMLSNMVHQLKRTGLYVHGSMFRIRGQQCNASTGCVSISPRAGDRDLNQMLTNSL</sequence>
<name>I8U715_9ALTE</name>
<evidence type="ECO:0000313" key="3">
    <source>
        <dbReference type="EMBL" id="EIW87773.1"/>
    </source>
</evidence>
<dbReference type="Gene3D" id="1.25.40.10">
    <property type="entry name" value="Tetratricopeptide repeat domain"/>
    <property type="match status" value="1"/>
</dbReference>
<keyword evidence="2" id="KW-0732">Signal</keyword>
<reference evidence="3 4" key="1">
    <citation type="journal article" date="2012" name="J. Bacteriol.">
        <title>Genome Sequence of Pectin-Degrading Alishewanella agri, Isolated from Landfill Soil.</title>
        <authorList>
            <person name="Kim J."/>
            <person name="Jung J."/>
            <person name="Sung J.S."/>
            <person name="Chun J."/>
            <person name="Park W."/>
        </authorList>
    </citation>
    <scope>NUCLEOTIDE SEQUENCE [LARGE SCALE GENOMIC DNA]</scope>
    <source>
        <strain evidence="3 4">BL06</strain>
    </source>
</reference>
<dbReference type="InterPro" id="IPR011990">
    <property type="entry name" value="TPR-like_helical_dom_sf"/>
</dbReference>
<dbReference type="SMART" id="SM00671">
    <property type="entry name" value="SEL1"/>
    <property type="match status" value="3"/>
</dbReference>
<comment type="caution">
    <text evidence="3">The sequence shown here is derived from an EMBL/GenBank/DDBJ whole genome shotgun (WGS) entry which is preliminary data.</text>
</comment>
<dbReference type="AlphaFoldDB" id="I8U715"/>
<dbReference type="InterPro" id="IPR051726">
    <property type="entry name" value="Chitin_Synth_Reg"/>
</dbReference>
<dbReference type="EMBL" id="AKKU01000026">
    <property type="protein sequence ID" value="EIW87773.1"/>
    <property type="molecule type" value="Genomic_DNA"/>
</dbReference>
<proteinExistence type="predicted"/>
<dbReference type="eggNOG" id="COG0790">
    <property type="taxonomic scope" value="Bacteria"/>
</dbReference>
<dbReference type="InterPro" id="IPR006597">
    <property type="entry name" value="Sel1-like"/>
</dbReference>
<protein>
    <submittedName>
        <fullName evidence="3">TPR repeat-containing SEL1 subfamily protein</fullName>
    </submittedName>
</protein>
<dbReference type="SUPFAM" id="SSF81901">
    <property type="entry name" value="HCP-like"/>
    <property type="match status" value="1"/>
</dbReference>
<dbReference type="STRING" id="1195246.AGRI_14680"/>
<keyword evidence="4" id="KW-1185">Reference proteome</keyword>
<dbReference type="RefSeq" id="WP_008985683.1">
    <property type="nucleotide sequence ID" value="NZ_AKKU01000026.1"/>
</dbReference>
<evidence type="ECO:0000256" key="2">
    <source>
        <dbReference type="SAM" id="SignalP"/>
    </source>
</evidence>
<feature type="chain" id="PRO_5003714681" evidence="2">
    <location>
        <begin position="24"/>
        <end position="299"/>
    </location>
</feature>
<evidence type="ECO:0000256" key="1">
    <source>
        <dbReference type="ARBA" id="ARBA00022737"/>
    </source>
</evidence>
<keyword evidence="1" id="KW-0677">Repeat</keyword>
<dbReference type="PATRIC" id="fig|1195246.3.peg.2911"/>
<evidence type="ECO:0000313" key="4">
    <source>
        <dbReference type="Proteomes" id="UP000035062"/>
    </source>
</evidence>
<gene>
    <name evidence="3" type="ORF">AGRI_14680</name>
</gene>
<feature type="signal peptide" evidence="2">
    <location>
        <begin position="1"/>
        <end position="23"/>
    </location>
</feature>